<dbReference type="Proteomes" id="UP000189464">
    <property type="component" value="Chromosome"/>
</dbReference>
<dbReference type="OrthoDB" id="152484at2"/>
<proteinExistence type="inferred from homology"/>
<keyword evidence="5" id="KW-1185">Reference proteome</keyword>
<dbReference type="Gene3D" id="3.40.50.620">
    <property type="entry name" value="HUPs"/>
    <property type="match status" value="1"/>
</dbReference>
<sequence>MRKILVAVDGFEPSLAAAKKALELAQRYGATVIALQVEEKTLLLPTEKRLEASQTKGMISEAPLNLLQEYGQRMGCDIRTMKTAGVVAGTILQTAQKQQVDLIVMGDSARKGLEKMHFGSVAESVLKGSSLPVLVVKRGAVDLTDLKELAGNLAGSQPNPTVIAADSLALLRDSRRRNFLLSFGFLAIFGLFYFTTAIINTPNYQTVAGQLCWGIPLGVWLGFMIFPVSIALCCFYLRLGR</sequence>
<dbReference type="PRINTS" id="PR01438">
    <property type="entry name" value="UNVRSLSTRESS"/>
</dbReference>
<dbReference type="RefSeq" id="WP_077715027.1">
    <property type="nucleotide sequence ID" value="NZ_CP019698.1"/>
</dbReference>
<keyword evidence="2" id="KW-0812">Transmembrane</keyword>
<gene>
    <name evidence="4" type="ORF">B0537_13415</name>
</gene>
<dbReference type="SUPFAM" id="SSF52402">
    <property type="entry name" value="Adenine nucleotide alpha hydrolases-like"/>
    <property type="match status" value="1"/>
</dbReference>
<dbReference type="InterPro" id="IPR006016">
    <property type="entry name" value="UspA"/>
</dbReference>
<evidence type="ECO:0000259" key="3">
    <source>
        <dbReference type="Pfam" id="PF00582"/>
    </source>
</evidence>
<evidence type="ECO:0000313" key="4">
    <source>
        <dbReference type="EMBL" id="AQS59985.1"/>
    </source>
</evidence>
<dbReference type="InterPro" id="IPR006015">
    <property type="entry name" value="Universal_stress_UspA"/>
</dbReference>
<evidence type="ECO:0000313" key="5">
    <source>
        <dbReference type="Proteomes" id="UP000189464"/>
    </source>
</evidence>
<keyword evidence="2" id="KW-0472">Membrane</keyword>
<dbReference type="InterPro" id="IPR014729">
    <property type="entry name" value="Rossmann-like_a/b/a_fold"/>
</dbReference>
<feature type="transmembrane region" description="Helical" evidence="2">
    <location>
        <begin position="219"/>
        <end position="239"/>
    </location>
</feature>
<comment type="similarity">
    <text evidence="1">Belongs to the universal stress protein A family.</text>
</comment>
<dbReference type="CDD" id="cd00293">
    <property type="entry name" value="USP-like"/>
    <property type="match status" value="1"/>
</dbReference>
<dbReference type="PANTHER" id="PTHR46268">
    <property type="entry name" value="STRESS RESPONSE PROTEIN NHAX"/>
    <property type="match status" value="1"/>
</dbReference>
<dbReference type="STRING" id="1833852.B0537_13415"/>
<protein>
    <submittedName>
        <fullName evidence="4">Universal stress protein UspA</fullName>
    </submittedName>
</protein>
<dbReference type="AlphaFoldDB" id="A0A1S6IYZ1"/>
<organism evidence="4 5">
    <name type="scientific">Desulforamulus ferrireducens</name>
    <dbReference type="NCBI Taxonomy" id="1833852"/>
    <lineage>
        <taxon>Bacteria</taxon>
        <taxon>Bacillati</taxon>
        <taxon>Bacillota</taxon>
        <taxon>Clostridia</taxon>
        <taxon>Eubacteriales</taxon>
        <taxon>Peptococcaceae</taxon>
        <taxon>Desulforamulus</taxon>
    </lineage>
</organism>
<dbReference type="PANTHER" id="PTHR46268:SF6">
    <property type="entry name" value="UNIVERSAL STRESS PROTEIN UP12"/>
    <property type="match status" value="1"/>
</dbReference>
<reference evidence="4 5" key="1">
    <citation type="journal article" date="2016" name="Int. J. Syst. Evol. Microbiol.">
        <title>Desulfotomaculum ferrireducens sp. nov., a moderately thermophilic sulfate-reducing and dissimilatory Fe(III)-reducing bacterium isolated from compost.</title>
        <authorList>
            <person name="Yang G."/>
            <person name="Guo J."/>
            <person name="Zhuang L."/>
            <person name="Yuan Y."/>
            <person name="Zhou S."/>
        </authorList>
    </citation>
    <scope>NUCLEOTIDE SEQUENCE [LARGE SCALE GENOMIC DNA]</scope>
    <source>
        <strain evidence="4 5">GSS09</strain>
    </source>
</reference>
<evidence type="ECO:0000256" key="2">
    <source>
        <dbReference type="SAM" id="Phobius"/>
    </source>
</evidence>
<evidence type="ECO:0000256" key="1">
    <source>
        <dbReference type="ARBA" id="ARBA00008791"/>
    </source>
</evidence>
<dbReference type="EMBL" id="CP019698">
    <property type="protein sequence ID" value="AQS59985.1"/>
    <property type="molecule type" value="Genomic_DNA"/>
</dbReference>
<dbReference type="KEGG" id="dfg:B0537_13415"/>
<name>A0A1S6IYZ1_9FIRM</name>
<keyword evidence="2" id="KW-1133">Transmembrane helix</keyword>
<feature type="transmembrane region" description="Helical" evidence="2">
    <location>
        <begin position="179"/>
        <end position="199"/>
    </location>
</feature>
<feature type="domain" description="UspA" evidence="3">
    <location>
        <begin position="1"/>
        <end position="137"/>
    </location>
</feature>
<accession>A0A1S6IYZ1</accession>
<dbReference type="Pfam" id="PF00582">
    <property type="entry name" value="Usp"/>
    <property type="match status" value="1"/>
</dbReference>